<evidence type="ECO:0000256" key="3">
    <source>
        <dbReference type="ARBA" id="ARBA00023237"/>
    </source>
</evidence>
<evidence type="ECO:0000313" key="8">
    <source>
        <dbReference type="EMBL" id="MBU3855038.1"/>
    </source>
</evidence>
<dbReference type="Pfam" id="PF07715">
    <property type="entry name" value="Plug"/>
    <property type="match status" value="1"/>
</dbReference>
<dbReference type="InterPro" id="IPR012910">
    <property type="entry name" value="Plug_dom"/>
</dbReference>
<dbReference type="InterPro" id="IPR008969">
    <property type="entry name" value="CarboxyPept-like_regulatory"/>
</dbReference>
<dbReference type="InterPro" id="IPR036942">
    <property type="entry name" value="Beta-barrel_TonB_sf"/>
</dbReference>
<comment type="subcellular location">
    <subcellularLocation>
        <location evidence="1 4">Cell outer membrane</location>
    </subcellularLocation>
</comment>
<keyword evidence="5" id="KW-0732">Signal</keyword>
<dbReference type="PANTHER" id="PTHR40980:SF5">
    <property type="entry name" value="TONB-DEPENDENT RECEPTOR"/>
    <property type="match status" value="1"/>
</dbReference>
<reference evidence="8" key="1">
    <citation type="journal article" date="2021" name="PeerJ">
        <title>Extensive microbial diversity within the chicken gut microbiome revealed by metagenomics and culture.</title>
        <authorList>
            <person name="Gilroy R."/>
            <person name="Ravi A."/>
            <person name="Getino M."/>
            <person name="Pursley I."/>
            <person name="Horton D.L."/>
            <person name="Alikhan N.F."/>
            <person name="Baker D."/>
            <person name="Gharbi K."/>
            <person name="Hall N."/>
            <person name="Watson M."/>
            <person name="Adriaenssens E.M."/>
            <person name="Foster-Nyarko E."/>
            <person name="Jarju S."/>
            <person name="Secka A."/>
            <person name="Antonio M."/>
            <person name="Oren A."/>
            <person name="Chaudhuri R.R."/>
            <person name="La Ragione R."/>
            <person name="Hildebrand F."/>
            <person name="Pallen M.J."/>
        </authorList>
    </citation>
    <scope>NUCLEOTIDE SEQUENCE</scope>
    <source>
        <strain evidence="8">8470</strain>
    </source>
</reference>
<keyword evidence="4" id="KW-0798">TonB box</keyword>
<evidence type="ECO:0000256" key="4">
    <source>
        <dbReference type="RuleBase" id="RU003357"/>
    </source>
</evidence>
<evidence type="ECO:0000259" key="7">
    <source>
        <dbReference type="Pfam" id="PF07715"/>
    </source>
</evidence>
<reference evidence="8" key="2">
    <citation type="submission" date="2021-04" db="EMBL/GenBank/DDBJ databases">
        <authorList>
            <person name="Gilroy R."/>
        </authorList>
    </citation>
    <scope>NUCLEOTIDE SEQUENCE</scope>
    <source>
        <strain evidence="8">8470</strain>
    </source>
</reference>
<protein>
    <submittedName>
        <fullName evidence="8">TonB-dependent receptor</fullName>
    </submittedName>
</protein>
<dbReference type="InterPro" id="IPR037066">
    <property type="entry name" value="Plug_dom_sf"/>
</dbReference>
<keyword evidence="8" id="KW-0675">Receptor</keyword>
<accession>A0A948TKA7</accession>
<dbReference type="Proteomes" id="UP000784286">
    <property type="component" value="Unassembled WGS sequence"/>
</dbReference>
<proteinExistence type="inferred from homology"/>
<evidence type="ECO:0000256" key="1">
    <source>
        <dbReference type="ARBA" id="ARBA00004442"/>
    </source>
</evidence>
<gene>
    <name evidence="8" type="ORF">H9928_00500</name>
</gene>
<feature type="domain" description="TonB-dependent receptor-like beta-barrel" evidence="6">
    <location>
        <begin position="474"/>
        <end position="863"/>
    </location>
</feature>
<evidence type="ECO:0000256" key="5">
    <source>
        <dbReference type="SAM" id="SignalP"/>
    </source>
</evidence>
<feature type="signal peptide" evidence="5">
    <location>
        <begin position="1"/>
        <end position="23"/>
    </location>
</feature>
<dbReference type="SUPFAM" id="SSF56935">
    <property type="entry name" value="Porins"/>
    <property type="match status" value="1"/>
</dbReference>
<comment type="similarity">
    <text evidence="4">Belongs to the TonB-dependent receptor family.</text>
</comment>
<dbReference type="GO" id="GO:0009279">
    <property type="term" value="C:cell outer membrane"/>
    <property type="evidence" value="ECO:0007669"/>
    <property type="project" value="UniProtKB-SubCell"/>
</dbReference>
<dbReference type="SUPFAM" id="SSF49464">
    <property type="entry name" value="Carboxypeptidase regulatory domain-like"/>
    <property type="match status" value="1"/>
</dbReference>
<dbReference type="InterPro" id="IPR000531">
    <property type="entry name" value="Beta-barrel_TonB"/>
</dbReference>
<dbReference type="Gene3D" id="2.40.170.20">
    <property type="entry name" value="TonB-dependent receptor, beta-barrel domain"/>
    <property type="match status" value="1"/>
</dbReference>
<dbReference type="PANTHER" id="PTHR40980">
    <property type="entry name" value="PLUG DOMAIN-CONTAINING PROTEIN"/>
    <property type="match status" value="1"/>
</dbReference>
<evidence type="ECO:0000256" key="2">
    <source>
        <dbReference type="ARBA" id="ARBA00023136"/>
    </source>
</evidence>
<comment type="caution">
    <text evidence="8">The sequence shown here is derived from an EMBL/GenBank/DDBJ whole genome shotgun (WGS) entry which is preliminary data.</text>
</comment>
<keyword evidence="3" id="KW-0998">Cell outer membrane</keyword>
<sequence length="900" mass="100793">MKRLRNWISAAAFMTLAAVQVFGAEETEINIRGRIKDQKSKEPLIGATVQIVGSNIATVTDIDGNFQLSGIEDGIYDIEIKYVGYKTAVKRQVKIEDNKITTLDFEMVTDDQILSDVVVVAKANRESENVTLLEQKRSVVAVQAVGAQELSRKGVSDAQGAVTKISGISQQDGVKNVFVRGLGDRYNITTLNRFPIPSEDPEYKNIALDFFTTDIIQSVEVNKAFYSNTLADVAGANINITSKELTGEGKLNVSLSGGLNTQTVSSDFLKMDGVNAFGFAGKTQPGENFDGYSFSNSLDPSRQNLQINQSYAISGGKKFRINGNPLSFYLVASHNRNYTHYDEEVRNTTTTGTLSQDMNGNISQVETNQLAMANLEYSHDNRHRIAYNFMMVHAAKESVGEYLGMDNDYQSSDTYEGFMRRQQANDNLLFVNQLNSKWELNKKFDLNAGLSYNTIKGSEPDRRINNLSKTDRGYVPMRGTGVQQRYFSELNEKDLNIRMSLVYKIADRFEQNSNVQIGYMGRIIDDGFEAAEYDMSAVSQSVFDISDVRFDDYYNQTNYLANNFLLDYNLDEYSVKKNIHSAYAEATYQLTSGFIANIGLKYDDVYMKVDYNVNRGGSKGEQKIDKSYFLPSLNLRYNINDSHTLRLAASKTYTLPQSKEISPYRYISVSFKSQGNPDLKPSDNYNIDLKWDWYLSPSELFSITGFYKYIKRPISRIEVASAGGFLSYQNIADHATAAGIEAELKKDLFARQLPDNGLSKLSLGVNGAYTYTRAKVPQATDPTGSQLEGAAPWIVNADLSYLFRKGTKSLSTALVFNYFSDRIYTIGTQGYQDIVENGIPTLDFVASTQLGKYFSISIKARNLLNSTHQLTRKGNTDNKEVVLSKYKRGMDFSIGLSCNF</sequence>
<dbReference type="Gene3D" id="2.60.40.1120">
    <property type="entry name" value="Carboxypeptidase-like, regulatory domain"/>
    <property type="match status" value="1"/>
</dbReference>
<name>A0A948TKA7_9BACT</name>
<dbReference type="Pfam" id="PF00593">
    <property type="entry name" value="TonB_dep_Rec_b-barrel"/>
    <property type="match status" value="1"/>
</dbReference>
<evidence type="ECO:0000259" key="6">
    <source>
        <dbReference type="Pfam" id="PF00593"/>
    </source>
</evidence>
<dbReference type="Pfam" id="PF13715">
    <property type="entry name" value="CarbopepD_reg_2"/>
    <property type="match status" value="1"/>
</dbReference>
<dbReference type="AlphaFoldDB" id="A0A948TKA7"/>
<dbReference type="Gene3D" id="2.170.130.10">
    <property type="entry name" value="TonB-dependent receptor, plug domain"/>
    <property type="match status" value="1"/>
</dbReference>
<dbReference type="EMBL" id="JAHLFJ010000005">
    <property type="protein sequence ID" value="MBU3855038.1"/>
    <property type="molecule type" value="Genomic_DNA"/>
</dbReference>
<organism evidence="8 9">
    <name type="scientific">Candidatus Phocaeicola excrementipullorum</name>
    <dbReference type="NCBI Taxonomy" id="2838731"/>
    <lineage>
        <taxon>Bacteria</taxon>
        <taxon>Pseudomonadati</taxon>
        <taxon>Bacteroidota</taxon>
        <taxon>Bacteroidia</taxon>
        <taxon>Bacteroidales</taxon>
        <taxon>Bacteroidaceae</taxon>
        <taxon>Phocaeicola</taxon>
    </lineage>
</organism>
<evidence type="ECO:0000313" key="9">
    <source>
        <dbReference type="Proteomes" id="UP000784286"/>
    </source>
</evidence>
<feature type="chain" id="PRO_5036738073" evidence="5">
    <location>
        <begin position="24"/>
        <end position="900"/>
    </location>
</feature>
<keyword evidence="2 4" id="KW-0472">Membrane</keyword>
<feature type="domain" description="TonB-dependent receptor plug" evidence="7">
    <location>
        <begin position="136"/>
        <end position="227"/>
    </location>
</feature>